<dbReference type="EMBL" id="LAZR01006489">
    <property type="protein sequence ID" value="KKM91778.1"/>
    <property type="molecule type" value="Genomic_DNA"/>
</dbReference>
<dbReference type="AlphaFoldDB" id="A0A0F9LE78"/>
<gene>
    <name evidence="2" type="ORF">LCGC14_1225220</name>
</gene>
<evidence type="ECO:0000256" key="1">
    <source>
        <dbReference type="SAM" id="MobiDB-lite"/>
    </source>
</evidence>
<feature type="region of interest" description="Disordered" evidence="1">
    <location>
        <begin position="30"/>
        <end position="160"/>
    </location>
</feature>
<reference evidence="2" key="1">
    <citation type="journal article" date="2015" name="Nature">
        <title>Complex archaea that bridge the gap between prokaryotes and eukaryotes.</title>
        <authorList>
            <person name="Spang A."/>
            <person name="Saw J.H."/>
            <person name="Jorgensen S.L."/>
            <person name="Zaremba-Niedzwiedzka K."/>
            <person name="Martijn J."/>
            <person name="Lind A.E."/>
            <person name="van Eijk R."/>
            <person name="Schleper C."/>
            <person name="Guy L."/>
            <person name="Ettema T.J."/>
        </authorList>
    </citation>
    <scope>NUCLEOTIDE SEQUENCE</scope>
</reference>
<name>A0A0F9LE78_9ZZZZ</name>
<sequence>MLGLWITIDTRNVWARFSDLGAGAARLAQAQAGSRRAPGGRLREYDHGYAKGETARPNDVLARRKRRPPGGGTRPGGRRRARTHKAGGKTKRGSVASATQETPPTPKRNKRAPRCGPAVGHGTRLELRGAGARAAGRAGRARQHPGTRAAPPGDTKGERECTARFTRTGYPAYAARHGTTLHARAPPTQPGTALRFTRAPRLR</sequence>
<feature type="compositionally biased region" description="Basic residues" evidence="1">
    <location>
        <begin position="76"/>
        <end position="92"/>
    </location>
</feature>
<feature type="compositionally biased region" description="Low complexity" evidence="1">
    <location>
        <begin position="128"/>
        <end position="138"/>
    </location>
</feature>
<organism evidence="2">
    <name type="scientific">marine sediment metagenome</name>
    <dbReference type="NCBI Taxonomy" id="412755"/>
    <lineage>
        <taxon>unclassified sequences</taxon>
        <taxon>metagenomes</taxon>
        <taxon>ecological metagenomes</taxon>
    </lineage>
</organism>
<evidence type="ECO:0000313" key="2">
    <source>
        <dbReference type="EMBL" id="KKM91778.1"/>
    </source>
</evidence>
<feature type="region of interest" description="Disordered" evidence="1">
    <location>
        <begin position="180"/>
        <end position="203"/>
    </location>
</feature>
<comment type="caution">
    <text evidence="2">The sequence shown here is derived from an EMBL/GenBank/DDBJ whole genome shotgun (WGS) entry which is preliminary data.</text>
</comment>
<protein>
    <submittedName>
        <fullName evidence="2">Uncharacterized protein</fullName>
    </submittedName>
</protein>
<feature type="non-terminal residue" evidence="2">
    <location>
        <position position="203"/>
    </location>
</feature>
<feature type="compositionally biased region" description="Basic and acidic residues" evidence="1">
    <location>
        <begin position="41"/>
        <end position="56"/>
    </location>
</feature>
<accession>A0A0F9LE78</accession>
<proteinExistence type="predicted"/>